<proteinExistence type="predicted"/>
<dbReference type="AlphaFoldDB" id="A0A7C8IHE3"/>
<evidence type="ECO:0000256" key="1">
    <source>
        <dbReference type="SAM" id="MobiDB-lite"/>
    </source>
</evidence>
<dbReference type="Proteomes" id="UP000481861">
    <property type="component" value="Unassembled WGS sequence"/>
</dbReference>
<reference evidence="2 3" key="1">
    <citation type="submission" date="2020-01" db="EMBL/GenBank/DDBJ databases">
        <authorList>
            <consortium name="DOE Joint Genome Institute"/>
            <person name="Haridas S."/>
            <person name="Albert R."/>
            <person name="Binder M."/>
            <person name="Bloem J."/>
            <person name="Labutti K."/>
            <person name="Salamov A."/>
            <person name="Andreopoulos B."/>
            <person name="Baker S.E."/>
            <person name="Barry K."/>
            <person name="Bills G."/>
            <person name="Bluhm B.H."/>
            <person name="Cannon C."/>
            <person name="Castanera R."/>
            <person name="Culley D.E."/>
            <person name="Daum C."/>
            <person name="Ezra D."/>
            <person name="Gonzalez J.B."/>
            <person name="Henrissat B."/>
            <person name="Kuo A."/>
            <person name="Liang C."/>
            <person name="Lipzen A."/>
            <person name="Lutzoni F."/>
            <person name="Magnuson J."/>
            <person name="Mondo S."/>
            <person name="Nolan M."/>
            <person name="Ohm R."/>
            <person name="Pangilinan J."/>
            <person name="Park H.-J.H."/>
            <person name="Ramirez L."/>
            <person name="Alfaro M."/>
            <person name="Sun H."/>
            <person name="Tritt A."/>
            <person name="Yoshinaga Y."/>
            <person name="Zwiers L.-H.L."/>
            <person name="Turgeon B.G."/>
            <person name="Goodwin S.B."/>
            <person name="Spatafora J.W."/>
            <person name="Crous P.W."/>
            <person name="Grigoriev I.V."/>
        </authorList>
    </citation>
    <scope>NUCLEOTIDE SEQUENCE [LARGE SCALE GENOMIC DNA]</scope>
    <source>
        <strain evidence="2 3">CBS 611.86</strain>
    </source>
</reference>
<organism evidence="2 3">
    <name type="scientific">Massariosphaeria phaeospora</name>
    <dbReference type="NCBI Taxonomy" id="100035"/>
    <lineage>
        <taxon>Eukaryota</taxon>
        <taxon>Fungi</taxon>
        <taxon>Dikarya</taxon>
        <taxon>Ascomycota</taxon>
        <taxon>Pezizomycotina</taxon>
        <taxon>Dothideomycetes</taxon>
        <taxon>Pleosporomycetidae</taxon>
        <taxon>Pleosporales</taxon>
        <taxon>Pleosporales incertae sedis</taxon>
        <taxon>Massariosphaeria</taxon>
    </lineage>
</organism>
<dbReference type="OrthoDB" id="5357075at2759"/>
<evidence type="ECO:0000313" key="2">
    <source>
        <dbReference type="EMBL" id="KAF2876652.1"/>
    </source>
</evidence>
<keyword evidence="3" id="KW-1185">Reference proteome</keyword>
<evidence type="ECO:0000313" key="3">
    <source>
        <dbReference type="Proteomes" id="UP000481861"/>
    </source>
</evidence>
<feature type="region of interest" description="Disordered" evidence="1">
    <location>
        <begin position="68"/>
        <end position="98"/>
    </location>
</feature>
<protein>
    <submittedName>
        <fullName evidence="2">Uncharacterized protein</fullName>
    </submittedName>
</protein>
<gene>
    <name evidence="2" type="ORF">BDV95DRAFT_484070</name>
</gene>
<name>A0A7C8IHE3_9PLEO</name>
<comment type="caution">
    <text evidence="2">The sequence shown here is derived from an EMBL/GenBank/DDBJ whole genome shotgun (WGS) entry which is preliminary data.</text>
</comment>
<feature type="compositionally biased region" description="Pro residues" evidence="1">
    <location>
        <begin position="71"/>
        <end position="82"/>
    </location>
</feature>
<dbReference type="EMBL" id="JAADJZ010000003">
    <property type="protein sequence ID" value="KAF2876652.1"/>
    <property type="molecule type" value="Genomic_DNA"/>
</dbReference>
<sequence length="354" mass="40008">MHPLLVHYCLSCTYNTAVPFTASVFSESLFCSHCGAASTGINARPTQEEAANMQQEELARLFSANMSLSQAPPPPYSPPRGPEPQVYEEKPVQHQQQEQEQVAKPITYISQHYTHTHHVLPVRHLLQEPVQTRIEASELEGVFLRNSIDPSLLFPSQVELFKNADDDQRLRLLELWHISPPQGQQEHANSVDYNTSRQLYDWPPTSLAQEEAMAKLRYECTMEQRAQADDIQKHQRQLDQSMVDGSQSAAVQATRNLLTSPLDTPDVEPYIVSGYDMLAQRDYEESAQAAANHLKDSTKYNQATDPVYNHTGGDSGLWEKNVGSMLDMENQYGAYAYARENDVHPADVDDEMMM</sequence>
<accession>A0A7C8IHE3</accession>